<dbReference type="AlphaFoldDB" id="A0A518EPN5"/>
<organism evidence="2 3">
    <name type="scientific">Saltatorellus ferox</name>
    <dbReference type="NCBI Taxonomy" id="2528018"/>
    <lineage>
        <taxon>Bacteria</taxon>
        <taxon>Pseudomonadati</taxon>
        <taxon>Planctomycetota</taxon>
        <taxon>Planctomycetia</taxon>
        <taxon>Planctomycetia incertae sedis</taxon>
        <taxon>Saltatorellus</taxon>
    </lineage>
</organism>
<name>A0A518EPN5_9BACT</name>
<dbReference type="Gene3D" id="3.40.50.880">
    <property type="match status" value="1"/>
</dbReference>
<reference evidence="2 3" key="1">
    <citation type="submission" date="2019-02" db="EMBL/GenBank/DDBJ databases">
        <title>Deep-cultivation of Planctomycetes and their phenomic and genomic characterization uncovers novel biology.</title>
        <authorList>
            <person name="Wiegand S."/>
            <person name="Jogler M."/>
            <person name="Boedeker C."/>
            <person name="Pinto D."/>
            <person name="Vollmers J."/>
            <person name="Rivas-Marin E."/>
            <person name="Kohn T."/>
            <person name="Peeters S.H."/>
            <person name="Heuer A."/>
            <person name="Rast P."/>
            <person name="Oberbeckmann S."/>
            <person name="Bunk B."/>
            <person name="Jeske O."/>
            <person name="Meyerdierks A."/>
            <person name="Storesund J.E."/>
            <person name="Kallscheuer N."/>
            <person name="Luecker S."/>
            <person name="Lage O.M."/>
            <person name="Pohl T."/>
            <person name="Merkel B.J."/>
            <person name="Hornburger P."/>
            <person name="Mueller R.-W."/>
            <person name="Bruemmer F."/>
            <person name="Labrenz M."/>
            <person name="Spormann A.M."/>
            <person name="Op den Camp H."/>
            <person name="Overmann J."/>
            <person name="Amann R."/>
            <person name="Jetten M.S.M."/>
            <person name="Mascher T."/>
            <person name="Medema M.H."/>
            <person name="Devos D.P."/>
            <person name="Kaster A.-K."/>
            <person name="Ovreas L."/>
            <person name="Rohde M."/>
            <person name="Galperin M.Y."/>
            <person name="Jogler C."/>
        </authorList>
    </citation>
    <scope>NUCLEOTIDE SEQUENCE [LARGE SCALE GENOMIC DNA]</scope>
    <source>
        <strain evidence="2 3">Poly30</strain>
    </source>
</reference>
<dbReference type="RefSeq" id="WP_145195864.1">
    <property type="nucleotide sequence ID" value="NZ_CP036434.1"/>
</dbReference>
<dbReference type="SMART" id="SM00327">
    <property type="entry name" value="VWA"/>
    <property type="match status" value="1"/>
</dbReference>
<dbReference type="Gene3D" id="3.40.50.410">
    <property type="entry name" value="von Willebrand factor, type A domain"/>
    <property type="match status" value="1"/>
</dbReference>
<dbReference type="Pfam" id="PF00092">
    <property type="entry name" value="VWA"/>
    <property type="match status" value="1"/>
</dbReference>
<dbReference type="InterPro" id="IPR002035">
    <property type="entry name" value="VWF_A"/>
</dbReference>
<dbReference type="InterPro" id="IPR029062">
    <property type="entry name" value="Class_I_gatase-like"/>
</dbReference>
<evidence type="ECO:0000313" key="2">
    <source>
        <dbReference type="EMBL" id="QDV06036.1"/>
    </source>
</evidence>
<dbReference type="PROSITE" id="PS50234">
    <property type="entry name" value="VWFA"/>
    <property type="match status" value="1"/>
</dbReference>
<feature type="domain" description="VWFA" evidence="1">
    <location>
        <begin position="428"/>
        <end position="593"/>
    </location>
</feature>
<dbReference type="PANTHER" id="PTHR37947:SF2">
    <property type="entry name" value="VON WILLEBRAND FACTOR TYPE A"/>
    <property type="match status" value="1"/>
</dbReference>
<evidence type="ECO:0000313" key="3">
    <source>
        <dbReference type="Proteomes" id="UP000320390"/>
    </source>
</evidence>
<dbReference type="SUPFAM" id="SSF52317">
    <property type="entry name" value="Class I glutamine amidotransferase-like"/>
    <property type="match status" value="1"/>
</dbReference>
<dbReference type="OrthoDB" id="9781333at2"/>
<protein>
    <submittedName>
        <fullName evidence="2">von Willebrand factor type A domain protein</fullName>
    </submittedName>
</protein>
<evidence type="ECO:0000259" key="1">
    <source>
        <dbReference type="PROSITE" id="PS50234"/>
    </source>
</evidence>
<proteinExistence type="predicted"/>
<dbReference type="SUPFAM" id="SSF53300">
    <property type="entry name" value="vWA-like"/>
    <property type="match status" value="1"/>
</dbReference>
<dbReference type="InterPro" id="IPR036465">
    <property type="entry name" value="vWFA_dom_sf"/>
</dbReference>
<keyword evidence="3" id="KW-1185">Reference proteome</keyword>
<gene>
    <name evidence="2" type="ORF">Poly30_15400</name>
</gene>
<accession>A0A518EPN5</accession>
<dbReference type="Proteomes" id="UP000320390">
    <property type="component" value="Chromosome"/>
</dbReference>
<dbReference type="PANTHER" id="PTHR37947">
    <property type="entry name" value="BLL2462 PROTEIN"/>
    <property type="match status" value="1"/>
</dbReference>
<dbReference type="EMBL" id="CP036434">
    <property type="protein sequence ID" value="QDV06036.1"/>
    <property type="molecule type" value="Genomic_DNA"/>
</dbReference>
<sequence>MDFQAPACLLFALFAVVPWLRERRLTRAESRYDRTHAALRSLAILAVALAMARPVRIDAVETRSLAILWDRSASVSAAADEAAGALVQAWLEEAETLDPAPRLTLLEIQPGPEVTRPVLLSEVDLDRVVIPAAERTDETTPIAAGLEAALRAGGGRSSHRVRVLSDGLGTDSALASGESLASAATIARESQIVIDWVRLPAVVGDLRVTGLRPVEALHAGLTGRIEVALEGGGQVIDVVLRVQGSEVARADAVRVDGPSRVLLSYEPSRAGFLEATVEAAVVEGVDPRDGGDLRFSATLPVQPARSALYFGDRMAGGADRLSELVGPGFEIQDAADLLGSDGPEGPGASVESALASTDLVIVDDRPATALPARLQEAIVRAVQDDGVGLLMAGGEAAFGPGGYHDQPLEEILPVEFVQKEEKRDPSTTLVVIIDTSGSMGGNRVQLAKEVARLAIRRLLPHDKVGLVEFYGAKRWAVPIQPASNSIEIERALNRLDAGGGTVILPAIEEAYYGLKNVRTRYKHVLILTDGGVETGSFEPLLRRMADDGMTVSTVLIGPDAHSEFLVNIANWGQGRFYSVPNRFSLPEILLKQPASAKLPAYRPGETAVVSPTIAPAWWGELDPVEGVPALDGYVETRLRGGAASVLETAEERHPVVASWRHGLGRVTAMTTEPTGPGTESWRSWSGYGAFLSRVLERTASDISAPFVFQLVAGEEGALLVAERRTSNEADRPSAELIRADLLDSDPIEWERVAPDRYEARLVFHGADDSIRVAASSGAVGQRQRPATFLTLDARSVRLPELQVPTDSAAALDSLVRWSGGHVVAPGEPAATSALASIDSALDRQVQLRELSPWLALLALLIYLADIVYRRWPRANP</sequence>